<proteinExistence type="predicted"/>
<name>A0AB34HJF7_ESCRO</name>
<dbReference type="AlphaFoldDB" id="A0AB34HJF7"/>
<feature type="region of interest" description="Disordered" evidence="1">
    <location>
        <begin position="83"/>
        <end position="119"/>
    </location>
</feature>
<dbReference type="Proteomes" id="UP001159641">
    <property type="component" value="Unassembled WGS sequence"/>
</dbReference>
<gene>
    <name evidence="2" type="ORF">J1605_020795</name>
</gene>
<evidence type="ECO:0000313" key="2">
    <source>
        <dbReference type="EMBL" id="KAJ8791125.1"/>
    </source>
</evidence>
<evidence type="ECO:0000313" key="3">
    <source>
        <dbReference type="Proteomes" id="UP001159641"/>
    </source>
</evidence>
<feature type="compositionally biased region" description="Polar residues" evidence="1">
    <location>
        <begin position="97"/>
        <end position="116"/>
    </location>
</feature>
<dbReference type="EMBL" id="JAIQCJ010001309">
    <property type="protein sequence ID" value="KAJ8791125.1"/>
    <property type="molecule type" value="Genomic_DNA"/>
</dbReference>
<reference evidence="2 3" key="1">
    <citation type="submission" date="2022-11" db="EMBL/GenBank/DDBJ databases">
        <title>Whole genome sequence of Eschrichtius robustus ER-17-0199.</title>
        <authorList>
            <person name="Bruniche-Olsen A."/>
            <person name="Black A.N."/>
            <person name="Fields C.J."/>
            <person name="Walden K."/>
            <person name="Dewoody J.A."/>
        </authorList>
    </citation>
    <scope>NUCLEOTIDE SEQUENCE [LARGE SCALE GENOMIC DNA]</scope>
    <source>
        <strain evidence="2">ER-17-0199</strain>
        <tissue evidence="2">Blubber</tissue>
    </source>
</reference>
<keyword evidence="3" id="KW-1185">Reference proteome</keyword>
<organism evidence="2 3">
    <name type="scientific">Eschrichtius robustus</name>
    <name type="common">California gray whale</name>
    <name type="synonym">Eschrichtius gibbosus</name>
    <dbReference type="NCBI Taxonomy" id="9764"/>
    <lineage>
        <taxon>Eukaryota</taxon>
        <taxon>Metazoa</taxon>
        <taxon>Chordata</taxon>
        <taxon>Craniata</taxon>
        <taxon>Vertebrata</taxon>
        <taxon>Euteleostomi</taxon>
        <taxon>Mammalia</taxon>
        <taxon>Eutheria</taxon>
        <taxon>Laurasiatheria</taxon>
        <taxon>Artiodactyla</taxon>
        <taxon>Whippomorpha</taxon>
        <taxon>Cetacea</taxon>
        <taxon>Mysticeti</taxon>
        <taxon>Eschrichtiidae</taxon>
        <taxon>Eschrichtius</taxon>
    </lineage>
</organism>
<accession>A0AB34HJF7</accession>
<comment type="caution">
    <text evidence="2">The sequence shown here is derived from an EMBL/GenBank/DDBJ whole genome shotgun (WGS) entry which is preliminary data.</text>
</comment>
<sequence length="162" mass="17945">MALWCRSAAFCLIRSPLERTALLRREGRSQLLFSRAGRRSCLSPVLHGGGPGLRSPVDVSQPCLSLAITVLVLSSASRAELWPDHHKNVRRARGQPARTSPVENRPSGSWPSSAQDTRVRLSKPAGVTHAWSRCRLYPVDKSRVNEFGESYEGNPQRKPHAD</sequence>
<protein>
    <submittedName>
        <fullName evidence="2">Uncharacterized protein</fullName>
    </submittedName>
</protein>
<evidence type="ECO:0000256" key="1">
    <source>
        <dbReference type="SAM" id="MobiDB-lite"/>
    </source>
</evidence>